<dbReference type="AlphaFoldDB" id="I2C436"/>
<accession>I2C436</accession>
<gene>
    <name evidence="2" type="ORF">MUS_1396</name>
</gene>
<protein>
    <submittedName>
        <fullName evidence="2">Uncharacterized protein</fullName>
    </submittedName>
</protein>
<sequence>MKTRTGDPRRPGRSGWPCRSGRADRPG</sequence>
<name>I2C436_BACAY</name>
<dbReference type="HOGENOM" id="CLU_3414514_0_0_9"/>
<evidence type="ECO:0000313" key="3">
    <source>
        <dbReference type="Proteomes" id="UP000002878"/>
    </source>
</evidence>
<dbReference type="KEGG" id="bqy:MUS_1396"/>
<reference evidence="2 3" key="1">
    <citation type="journal article" date="2012" name="J. Biotechnol.">
        <title>Genome sequence of the plant growth promoting strain Bacillus amyloliquefaciens subsp. plantarum B9601-Y2 and expression of mersacidin and other secondary metabolites.</title>
        <authorList>
            <person name="He P."/>
            <person name="Hao K."/>
            <person name="Blom J."/>
            <person name="Ruckert C."/>
            <person name="Vater J."/>
            <person name="Mao Z."/>
            <person name="Wu Y."/>
            <person name="Hou M."/>
            <person name="He P."/>
            <person name="He Y."/>
            <person name="Borriss R."/>
        </authorList>
    </citation>
    <scope>NUCLEOTIDE SEQUENCE [LARGE SCALE GENOMIC DNA]</scope>
    <source>
        <strain evidence="2">Y2</strain>
    </source>
</reference>
<evidence type="ECO:0000256" key="1">
    <source>
        <dbReference type="SAM" id="MobiDB-lite"/>
    </source>
</evidence>
<evidence type="ECO:0000313" key="2">
    <source>
        <dbReference type="EMBL" id="AFJ61410.1"/>
    </source>
</evidence>
<dbReference type="Proteomes" id="UP000002878">
    <property type="component" value="Chromosome"/>
</dbReference>
<organism evidence="2 3">
    <name type="scientific">Bacillus amyloliquefaciens (strain Y2)</name>
    <name type="common">Bacillus amyloliquefaciens subsp. plantarum (strain B9601-Y2)</name>
    <dbReference type="NCBI Taxonomy" id="1155777"/>
    <lineage>
        <taxon>Bacteria</taxon>
        <taxon>Bacillati</taxon>
        <taxon>Bacillota</taxon>
        <taxon>Bacilli</taxon>
        <taxon>Bacillales</taxon>
        <taxon>Bacillaceae</taxon>
        <taxon>Bacillus</taxon>
        <taxon>Bacillus amyloliquefaciens group</taxon>
    </lineage>
</organism>
<dbReference type="EMBL" id="CP003332">
    <property type="protein sequence ID" value="AFJ61410.1"/>
    <property type="molecule type" value="Genomic_DNA"/>
</dbReference>
<feature type="region of interest" description="Disordered" evidence="1">
    <location>
        <begin position="1"/>
        <end position="27"/>
    </location>
</feature>
<feature type="compositionally biased region" description="Basic and acidic residues" evidence="1">
    <location>
        <begin position="1"/>
        <end position="10"/>
    </location>
</feature>
<proteinExistence type="predicted"/>